<name>A0A377R3L1_9NEIS</name>
<dbReference type="SUPFAM" id="SSF160631">
    <property type="entry name" value="SMI1/KNR4-like"/>
    <property type="match status" value="1"/>
</dbReference>
<proteinExistence type="predicted"/>
<evidence type="ECO:0000313" key="2">
    <source>
        <dbReference type="EMBL" id="STR02562.1"/>
    </source>
</evidence>
<dbReference type="AlphaFoldDB" id="A0A377R3L1"/>
<evidence type="ECO:0000313" key="3">
    <source>
        <dbReference type="Proteomes" id="UP000254293"/>
    </source>
</evidence>
<dbReference type="Pfam" id="PF09346">
    <property type="entry name" value="SMI1_KNR4"/>
    <property type="match status" value="1"/>
</dbReference>
<dbReference type="SMART" id="SM00860">
    <property type="entry name" value="SMI1_KNR4"/>
    <property type="match status" value="1"/>
</dbReference>
<dbReference type="InterPro" id="IPR037883">
    <property type="entry name" value="Knr4/Smi1-like_sf"/>
</dbReference>
<gene>
    <name evidence="2" type="ORF">NCTC13336_01439</name>
</gene>
<dbReference type="InterPro" id="IPR018958">
    <property type="entry name" value="Knr4/Smi1-like_dom"/>
</dbReference>
<keyword evidence="3" id="KW-1185">Reference proteome</keyword>
<accession>A0A377R3L1</accession>
<dbReference type="EMBL" id="UGJJ01000002">
    <property type="protein sequence ID" value="STR02562.1"/>
    <property type="molecule type" value="Genomic_DNA"/>
</dbReference>
<sequence>MNAAALKSRLDSLFARLNPPYGVVPEWHEAAASEAEIRAAEMRLGVRLPEDVKTVFRSFSGISHETPYFMGGRFETLRSKIAAAGCLAADDSGFQDDLVIVQIKRLGEWGTADELYNPKEEYRRLPEAMAEEGGQAFYDGCTQETIDNPAFVYIGDSYAETLFANLIEGSEHYGAIYNLRPYYPHFFAYKIADSYTGLLDLIVQSLERQAA</sequence>
<dbReference type="Proteomes" id="UP000254293">
    <property type="component" value="Unassembled WGS sequence"/>
</dbReference>
<protein>
    <recommendedName>
        <fullName evidence="1">Knr4/Smi1-like domain-containing protein</fullName>
    </recommendedName>
</protein>
<dbReference type="RefSeq" id="WP_115308476.1">
    <property type="nucleotide sequence ID" value="NZ_CP091516.1"/>
</dbReference>
<organism evidence="2 3">
    <name type="scientific">Kingella potus</name>
    <dbReference type="NCBI Taxonomy" id="265175"/>
    <lineage>
        <taxon>Bacteria</taxon>
        <taxon>Pseudomonadati</taxon>
        <taxon>Pseudomonadota</taxon>
        <taxon>Betaproteobacteria</taxon>
        <taxon>Neisseriales</taxon>
        <taxon>Neisseriaceae</taxon>
        <taxon>Kingella</taxon>
    </lineage>
</organism>
<evidence type="ECO:0000259" key="1">
    <source>
        <dbReference type="SMART" id="SM00860"/>
    </source>
</evidence>
<reference evidence="2 3" key="1">
    <citation type="submission" date="2018-06" db="EMBL/GenBank/DDBJ databases">
        <authorList>
            <consortium name="Pathogen Informatics"/>
            <person name="Doyle S."/>
        </authorList>
    </citation>
    <scope>NUCLEOTIDE SEQUENCE [LARGE SCALE GENOMIC DNA]</scope>
    <source>
        <strain evidence="2 3">NCTC13336</strain>
    </source>
</reference>
<feature type="domain" description="Knr4/Smi1-like" evidence="1">
    <location>
        <begin position="31"/>
        <end position="204"/>
    </location>
</feature>